<dbReference type="Proteomes" id="UP000198287">
    <property type="component" value="Unassembled WGS sequence"/>
</dbReference>
<keyword evidence="3" id="KW-1185">Reference proteome</keyword>
<feature type="compositionally biased region" description="Acidic residues" evidence="1">
    <location>
        <begin position="572"/>
        <end position="582"/>
    </location>
</feature>
<evidence type="ECO:0000313" key="2">
    <source>
        <dbReference type="EMBL" id="OXA44520.1"/>
    </source>
</evidence>
<dbReference type="AlphaFoldDB" id="A0A226DHB3"/>
<accession>A0A226DHB3</accession>
<comment type="caution">
    <text evidence="2">The sequence shown here is derived from an EMBL/GenBank/DDBJ whole genome shotgun (WGS) entry which is preliminary data.</text>
</comment>
<evidence type="ECO:0000256" key="1">
    <source>
        <dbReference type="SAM" id="MobiDB-lite"/>
    </source>
</evidence>
<dbReference type="EMBL" id="LNIX01000019">
    <property type="protein sequence ID" value="OXA44520.1"/>
    <property type="molecule type" value="Genomic_DNA"/>
</dbReference>
<name>A0A226DHB3_FOLCA</name>
<protein>
    <submittedName>
        <fullName evidence="2">Uncharacterized protein</fullName>
    </submittedName>
</protein>
<sequence length="582" mass="65613">MFSYNTDPVYHRRIALHLLSKRYMEVLQPWLTGEEKVDEWEEITITPLGMCITRNYKKLCQIGDEEGKAWRKHVEETSPLLYNAITPTFHWASTHLLNIIGQLHQVARILTLRNVAAVKTLDDFRKFSPRHLIDIEILDELMLTIVAAMDSIAPGMTLIANSVRRDGFLELNPQTVYFCYAAAGLFATIEDWGRETRHILREYGVEEGHRDILNSPNFSLPFLDDNLLKGAILWASGANILLEQWLIARSTVVEILFRQIIALMLKARMESNAAATTSEHVASIHRQFTNAHRLARMTGEVRRSLEELGSLVPNVEECLTRNLVLDKEVLKQKWDLLSPTVERVRSQLDMFSSLFQVLLTQPGINNPVPNEPDPLPGPSSSSTLVQPQESHDHEGGDEPAVFANTDQDLDQSRDNNDEDTTRDEFFLARGNLGDEGNESVHEDNDPTTQFAQVSLNNVIVELKTKLTEVKVSMDMREKQALKKSTGGGEDVDDSSSSDESESQESRHFEKKVNPAPIFHTLDNGDQPNPDLPGPSHFNMTSALNSELRLALSNLKPLNSSEFESGPDLEFYGSDDDEEEEEA</sequence>
<organism evidence="2 3">
    <name type="scientific">Folsomia candida</name>
    <name type="common">Springtail</name>
    <dbReference type="NCBI Taxonomy" id="158441"/>
    <lineage>
        <taxon>Eukaryota</taxon>
        <taxon>Metazoa</taxon>
        <taxon>Ecdysozoa</taxon>
        <taxon>Arthropoda</taxon>
        <taxon>Hexapoda</taxon>
        <taxon>Collembola</taxon>
        <taxon>Entomobryomorpha</taxon>
        <taxon>Isotomoidea</taxon>
        <taxon>Isotomidae</taxon>
        <taxon>Proisotominae</taxon>
        <taxon>Folsomia</taxon>
    </lineage>
</organism>
<feature type="region of interest" description="Disordered" evidence="1">
    <location>
        <begin position="478"/>
        <end position="539"/>
    </location>
</feature>
<feature type="region of interest" description="Disordered" evidence="1">
    <location>
        <begin position="557"/>
        <end position="582"/>
    </location>
</feature>
<feature type="compositionally biased region" description="Basic and acidic residues" evidence="1">
    <location>
        <begin position="503"/>
        <end position="512"/>
    </location>
</feature>
<feature type="compositionally biased region" description="Acidic residues" evidence="1">
    <location>
        <begin position="489"/>
        <end position="502"/>
    </location>
</feature>
<gene>
    <name evidence="2" type="ORF">Fcan01_20470</name>
</gene>
<reference evidence="2 3" key="1">
    <citation type="submission" date="2015-12" db="EMBL/GenBank/DDBJ databases">
        <title>The genome of Folsomia candida.</title>
        <authorList>
            <person name="Faddeeva A."/>
            <person name="Derks M.F."/>
            <person name="Anvar Y."/>
            <person name="Smit S."/>
            <person name="Van Straalen N."/>
            <person name="Roelofs D."/>
        </authorList>
    </citation>
    <scope>NUCLEOTIDE SEQUENCE [LARGE SCALE GENOMIC DNA]</scope>
    <source>
        <strain evidence="2 3">VU population</strain>
        <tissue evidence="2">Whole body</tissue>
    </source>
</reference>
<feature type="region of interest" description="Disordered" evidence="1">
    <location>
        <begin position="363"/>
        <end position="422"/>
    </location>
</feature>
<evidence type="ECO:0000313" key="3">
    <source>
        <dbReference type="Proteomes" id="UP000198287"/>
    </source>
</evidence>
<proteinExistence type="predicted"/>
<feature type="compositionally biased region" description="Polar residues" evidence="1">
    <location>
        <begin position="378"/>
        <end position="388"/>
    </location>
</feature>